<sequence length="39" mass="4220">MPIFCVGLRGVDAIACCLPPRAATGECHFDDLFIDIILI</sequence>
<evidence type="ECO:0000313" key="2">
    <source>
        <dbReference type="Proteomes" id="UP000002634"/>
    </source>
</evidence>
<proteinExistence type="predicted"/>
<reference evidence="1 2" key="1">
    <citation type="journal article" date="2009" name="PLoS ONE">
        <title>Genome sequence of the versatile fish pathogen Edwardsiella tarda provides insights into its adaptation to broad host ranges and intracellular niches.</title>
        <authorList>
            <person name="Wang Q."/>
            <person name="Yang M."/>
            <person name="Xiao J."/>
            <person name="Wu H."/>
            <person name="Wang X."/>
            <person name="Lv Y."/>
            <person name="Xu L."/>
            <person name="Zheng H."/>
            <person name="Wang S."/>
            <person name="Zhao G."/>
            <person name="Liu Q."/>
            <person name="Zhang Y."/>
        </authorList>
    </citation>
    <scope>NUCLEOTIDE SEQUENCE [LARGE SCALE GENOMIC DNA]</scope>
    <source>
        <strain evidence="2">EIB202 / CCTCC M208068</strain>
    </source>
</reference>
<accession>A0AAU8P930</accession>
<gene>
    <name evidence="1" type="ordered locus">ETAE_3282</name>
</gene>
<keyword evidence="2" id="KW-1185">Reference proteome</keyword>
<name>A0AAU8P930_EDWPI</name>
<dbReference type="Proteomes" id="UP000002634">
    <property type="component" value="Chromosome"/>
</dbReference>
<dbReference type="AlphaFoldDB" id="A0AAU8P930"/>
<dbReference type="EMBL" id="CP001135">
    <property type="protein sequence ID" value="ACY86113.1"/>
    <property type="molecule type" value="Genomic_DNA"/>
</dbReference>
<organism evidence="1 2">
    <name type="scientific">Edwardsiella piscicida</name>
    <dbReference type="NCBI Taxonomy" id="1263550"/>
    <lineage>
        <taxon>Bacteria</taxon>
        <taxon>Pseudomonadati</taxon>
        <taxon>Pseudomonadota</taxon>
        <taxon>Gammaproteobacteria</taxon>
        <taxon>Enterobacterales</taxon>
        <taxon>Hafniaceae</taxon>
        <taxon>Edwardsiella</taxon>
    </lineage>
</organism>
<dbReference type="KEGG" id="etr:ETAE_3282"/>
<protein>
    <submittedName>
        <fullName evidence="1">Uncharacterized protein</fullName>
    </submittedName>
</protein>
<evidence type="ECO:0000313" key="1">
    <source>
        <dbReference type="EMBL" id="ACY86113.1"/>
    </source>
</evidence>